<sequence>MLVQDHEALIAKAAKESVLNGNYIDCFDPFKEFYGEEVENVRVIDEVEEGMNTEKVAEVSLIEEVVLTEEVKDAGKVAEMVIDMGKNQEEVVLSGLVCDEVTGKKEKV</sequence>
<dbReference type="AlphaFoldDB" id="A0AAD8P3B7"/>
<evidence type="ECO:0000313" key="1">
    <source>
        <dbReference type="EMBL" id="KAK1431913.1"/>
    </source>
</evidence>
<evidence type="ECO:0000313" key="2">
    <source>
        <dbReference type="Proteomes" id="UP001229421"/>
    </source>
</evidence>
<comment type="caution">
    <text evidence="1">The sequence shown here is derived from an EMBL/GenBank/DDBJ whole genome shotgun (WGS) entry which is preliminary data.</text>
</comment>
<proteinExistence type="predicted"/>
<name>A0AAD8P3B7_TARER</name>
<protein>
    <submittedName>
        <fullName evidence="1">Uncharacterized protein</fullName>
    </submittedName>
</protein>
<dbReference type="Proteomes" id="UP001229421">
    <property type="component" value="Unassembled WGS sequence"/>
</dbReference>
<dbReference type="EMBL" id="JAUHHV010000002">
    <property type="protein sequence ID" value="KAK1431913.1"/>
    <property type="molecule type" value="Genomic_DNA"/>
</dbReference>
<organism evidence="1 2">
    <name type="scientific">Tagetes erecta</name>
    <name type="common">African marigold</name>
    <dbReference type="NCBI Taxonomy" id="13708"/>
    <lineage>
        <taxon>Eukaryota</taxon>
        <taxon>Viridiplantae</taxon>
        <taxon>Streptophyta</taxon>
        <taxon>Embryophyta</taxon>
        <taxon>Tracheophyta</taxon>
        <taxon>Spermatophyta</taxon>
        <taxon>Magnoliopsida</taxon>
        <taxon>eudicotyledons</taxon>
        <taxon>Gunneridae</taxon>
        <taxon>Pentapetalae</taxon>
        <taxon>asterids</taxon>
        <taxon>campanulids</taxon>
        <taxon>Asterales</taxon>
        <taxon>Asteraceae</taxon>
        <taxon>Asteroideae</taxon>
        <taxon>Heliantheae alliance</taxon>
        <taxon>Tageteae</taxon>
        <taxon>Tagetes</taxon>
    </lineage>
</organism>
<keyword evidence="2" id="KW-1185">Reference proteome</keyword>
<accession>A0AAD8P3B7</accession>
<reference evidence="1" key="1">
    <citation type="journal article" date="2023" name="bioRxiv">
        <title>Improved chromosome-level genome assembly for marigold (Tagetes erecta).</title>
        <authorList>
            <person name="Jiang F."/>
            <person name="Yuan L."/>
            <person name="Wang S."/>
            <person name="Wang H."/>
            <person name="Xu D."/>
            <person name="Wang A."/>
            <person name="Fan W."/>
        </authorList>
    </citation>
    <scope>NUCLEOTIDE SEQUENCE</scope>
    <source>
        <strain evidence="1">WSJ</strain>
        <tissue evidence="1">Leaf</tissue>
    </source>
</reference>
<gene>
    <name evidence="1" type="ORF">QVD17_08708</name>
</gene>